<dbReference type="Gene3D" id="3.30.420.10">
    <property type="entry name" value="Ribonuclease H-like superfamily/Ribonuclease H"/>
    <property type="match status" value="1"/>
</dbReference>
<protein>
    <submittedName>
        <fullName evidence="1">Uncharacterized protein</fullName>
    </submittedName>
</protein>
<accession>A0A235EUD6</accession>
<comment type="caution">
    <text evidence="1">The sequence shown here is derived from an EMBL/GenBank/DDBJ whole genome shotgun (WGS) entry which is preliminary data.</text>
</comment>
<dbReference type="InterPro" id="IPR012337">
    <property type="entry name" value="RNaseH-like_sf"/>
</dbReference>
<evidence type="ECO:0000313" key="1">
    <source>
        <dbReference type="EMBL" id="OYD52642.1"/>
    </source>
</evidence>
<gene>
    <name evidence="1" type="ORF">CGK74_16865</name>
</gene>
<dbReference type="OrthoDB" id="573331at2"/>
<dbReference type="RefSeq" id="WP_094269570.1">
    <property type="nucleotide sequence ID" value="NZ_NOIH01000032.1"/>
</dbReference>
<dbReference type="PANTHER" id="PTHR36015:SF6">
    <property type="entry name" value="HOLLIDAY JUNCTION RESOLVASE MOC1, CHLOROPLASTIC-RELATED"/>
    <property type="match status" value="1"/>
</dbReference>
<dbReference type="GO" id="GO:0003676">
    <property type="term" value="F:nucleic acid binding"/>
    <property type="evidence" value="ECO:0007669"/>
    <property type="project" value="InterPro"/>
</dbReference>
<name>A0A235EUD6_9RHOO</name>
<dbReference type="AlphaFoldDB" id="A0A235EUD6"/>
<dbReference type="InterPro" id="IPR036397">
    <property type="entry name" value="RNaseH_sf"/>
</dbReference>
<sequence>MTAPSHILFAGIDPGVSGAVGLVDHAGNFAAVADMPVLPSTTGRKQIDPAGLAAILRQHTPAFVLVERVGPRPGEGAVGGFGFGHSFGCILGVLGALELPHDLIQPAVWKRRAGIPAGSDKAVSVATAKRALPHAAAHLTRVKDDGRAEALLLALQAWQARGRQ</sequence>
<dbReference type="PANTHER" id="PTHR36015">
    <property type="entry name" value="HOLLIDAY JUNCTION RESOLVASE MOC1, CHLOROPLASTIC-RELATED"/>
    <property type="match status" value="1"/>
</dbReference>
<dbReference type="SUPFAM" id="SSF53098">
    <property type="entry name" value="Ribonuclease H-like"/>
    <property type="match status" value="1"/>
</dbReference>
<keyword evidence="2" id="KW-1185">Reference proteome</keyword>
<dbReference type="EMBL" id="NOIH01000032">
    <property type="protein sequence ID" value="OYD52642.1"/>
    <property type="molecule type" value="Genomic_DNA"/>
</dbReference>
<dbReference type="Proteomes" id="UP000215181">
    <property type="component" value="Unassembled WGS sequence"/>
</dbReference>
<dbReference type="CDD" id="cd22992">
    <property type="entry name" value="MOC1"/>
    <property type="match status" value="1"/>
</dbReference>
<evidence type="ECO:0000313" key="2">
    <source>
        <dbReference type="Proteomes" id="UP000215181"/>
    </source>
</evidence>
<proteinExistence type="predicted"/>
<dbReference type="GO" id="GO:0008821">
    <property type="term" value="F:crossover junction DNA endonuclease activity"/>
    <property type="evidence" value="ECO:0007669"/>
    <property type="project" value="InterPro"/>
</dbReference>
<organism evidence="1 2">
    <name type="scientific">Thauera propionica</name>
    <dbReference type="NCBI Taxonomy" id="2019431"/>
    <lineage>
        <taxon>Bacteria</taxon>
        <taxon>Pseudomonadati</taxon>
        <taxon>Pseudomonadota</taxon>
        <taxon>Betaproteobacteria</taxon>
        <taxon>Rhodocyclales</taxon>
        <taxon>Zoogloeaceae</taxon>
        <taxon>Thauera</taxon>
    </lineage>
</organism>
<reference evidence="1 2" key="1">
    <citation type="submission" date="2017-07" db="EMBL/GenBank/DDBJ databases">
        <title>Thauera sp. KNDSS-Mac4 genome sequence and assembly.</title>
        <authorList>
            <person name="Mayilraj S."/>
        </authorList>
    </citation>
    <scope>NUCLEOTIDE SEQUENCE [LARGE SCALE GENOMIC DNA]</scope>
    <source>
        <strain evidence="1 2">KNDSS-Mac4</strain>
    </source>
</reference>
<dbReference type="InterPro" id="IPR045290">
    <property type="entry name" value="MOC1-like"/>
</dbReference>